<name>A0A1H3ES90_9PSEU</name>
<dbReference type="OrthoDB" id="164118at2"/>
<evidence type="ECO:0000313" key="3">
    <source>
        <dbReference type="Proteomes" id="UP000199529"/>
    </source>
</evidence>
<dbReference type="RefSeq" id="WP_093266840.1">
    <property type="nucleotide sequence ID" value="NZ_FNOK01000015.1"/>
</dbReference>
<protein>
    <submittedName>
        <fullName evidence="2">Predicted metal-binding membrane protein</fullName>
    </submittedName>
</protein>
<dbReference type="Proteomes" id="UP000199529">
    <property type="component" value="Unassembled WGS sequence"/>
</dbReference>
<feature type="transmembrane region" description="Helical" evidence="1">
    <location>
        <begin position="62"/>
        <end position="86"/>
    </location>
</feature>
<dbReference type="InterPro" id="IPR018688">
    <property type="entry name" value="PpoB2-like"/>
</dbReference>
<evidence type="ECO:0000313" key="2">
    <source>
        <dbReference type="EMBL" id="SDX81612.1"/>
    </source>
</evidence>
<gene>
    <name evidence="2" type="ORF">SAMN05216215_1015146</name>
</gene>
<proteinExistence type="predicted"/>
<keyword evidence="1" id="KW-1133">Transmembrane helix</keyword>
<keyword evidence="1" id="KW-0812">Transmembrane</keyword>
<feature type="transmembrane region" description="Helical" evidence="1">
    <location>
        <begin position="194"/>
        <end position="215"/>
    </location>
</feature>
<dbReference type="Pfam" id="PF09948">
    <property type="entry name" value="PpoB2"/>
    <property type="match status" value="1"/>
</dbReference>
<accession>A0A1H3ES90</accession>
<feature type="transmembrane region" description="Helical" evidence="1">
    <location>
        <begin position="134"/>
        <end position="152"/>
    </location>
</feature>
<feature type="transmembrane region" description="Helical" evidence="1">
    <location>
        <begin position="21"/>
        <end position="42"/>
    </location>
</feature>
<keyword evidence="3" id="KW-1185">Reference proteome</keyword>
<sequence>MTRAAARRGIPAPRAWSRAELALAAALLALAGAAWLITGLAAMPDMGVGILTGAPAMSAMPLFLLIWPVMMAAMMLPASTPFTIGVRRLAAARHARRGTVAALTAGYLVVWSATGVPAYAVLRGFDAIAMRGEAVSARVGAVVLICAGAYQFTPLKRWCLARCRSPLALLVRHGDTALRSRAGALRVGMHHGGYCLGCCWALTVVLLAAGAMNLVWMAVLAAPIALEKAAPRGEAIGFALGVAAIGLGVFLLVR</sequence>
<reference evidence="3" key="1">
    <citation type="submission" date="2016-10" db="EMBL/GenBank/DDBJ databases">
        <authorList>
            <person name="Varghese N."/>
            <person name="Submissions S."/>
        </authorList>
    </citation>
    <scope>NUCLEOTIDE SEQUENCE [LARGE SCALE GENOMIC DNA]</scope>
    <source>
        <strain evidence="3">CGMCC 4.3530</strain>
    </source>
</reference>
<feature type="transmembrane region" description="Helical" evidence="1">
    <location>
        <begin position="235"/>
        <end position="253"/>
    </location>
</feature>
<dbReference type="EMBL" id="FNOK01000015">
    <property type="protein sequence ID" value="SDX81612.1"/>
    <property type="molecule type" value="Genomic_DNA"/>
</dbReference>
<dbReference type="AlphaFoldDB" id="A0A1H3ES90"/>
<evidence type="ECO:0000256" key="1">
    <source>
        <dbReference type="SAM" id="Phobius"/>
    </source>
</evidence>
<feature type="transmembrane region" description="Helical" evidence="1">
    <location>
        <begin position="98"/>
        <end position="122"/>
    </location>
</feature>
<keyword evidence="1" id="KW-0472">Membrane</keyword>
<organism evidence="2 3">
    <name type="scientific">Saccharopolyspora shandongensis</name>
    <dbReference type="NCBI Taxonomy" id="418495"/>
    <lineage>
        <taxon>Bacteria</taxon>
        <taxon>Bacillati</taxon>
        <taxon>Actinomycetota</taxon>
        <taxon>Actinomycetes</taxon>
        <taxon>Pseudonocardiales</taxon>
        <taxon>Pseudonocardiaceae</taxon>
        <taxon>Saccharopolyspora</taxon>
    </lineage>
</organism>